<evidence type="ECO:0000256" key="5">
    <source>
        <dbReference type="ARBA" id="ARBA00023136"/>
    </source>
</evidence>
<sequence length="767" mass="86946">MKVILDITSNELRKLFYSPIAWFVMVIFAFQGAGAFAASFGYYVHLKNAGALMYIKDVTYAVFSSEMMGMYGAVPSIMYLFIPLITMNAISREKGTGGIKLLYSSPVSNSQIILGKYLALVLFILLLVLFIFIFGLYGMLNIANADKGLIFCGLLGLFLLGCVYAALGLFMSSITVYPIVAAISTMCLLAFLHFADHWGQGTKFIRDITYWLSLKGRVNTFIKGMITTEDVIYFIAVIAFALSLAVIKLNAARTRRSRRQVAMQYIIASLAMAITGYVTSMPSFKFYHDVTHTQRNTISEESQKVMRKVEDNILITSYTNMQDANTLATALPNSYMIDVHRFEEYTRFKPTMQLDYEYYYKKMPTGFYTEKYPTLNDEQLMDTLRKQNDFDFKIVPHQNLAGKVDLSGEDYRFVREIKLGNGKKTFLRIFNDNNIFPDEGQITAAFKRLVDTLPQVGFVTGHGERSFDITNERGYNTFTQEKTFRYSLINNGFDFEKVELGKPVPEHISILVIADPRQDFTETELNNFQAYVNKGGNLIIAGEPTRQAITNKLVGPLGVNMMPGVIYQPKQNVLSEVMLAKPVIPAEWNSPWLKMSKDRRQQMVMDQACPLEFTGSNGFVATSVCVTDTTPGWVELESTDFENNPPVFNPAAGEKKEPFSSAMALSRKVNQKQQKILVTGDADWMSNMELQTFRKDTWAANFEFICTAFYWLSDGKAPINTSKPEPIDNDISVNREQWKLPSFLLKWGVSFLLLAAGVTVWVRRRRR</sequence>
<dbReference type="Proteomes" id="UP000293874">
    <property type="component" value="Unassembled WGS sequence"/>
</dbReference>
<feature type="transmembrane region" description="Helical" evidence="6">
    <location>
        <begin position="261"/>
        <end position="279"/>
    </location>
</feature>
<keyword evidence="5 6" id="KW-0472">Membrane</keyword>
<dbReference type="PANTHER" id="PTHR30294:SF29">
    <property type="entry name" value="MULTIDRUG ABC TRANSPORTER PERMEASE YBHS-RELATED"/>
    <property type="match status" value="1"/>
</dbReference>
<dbReference type="Pfam" id="PF12679">
    <property type="entry name" value="ABC2_membrane_2"/>
    <property type="match status" value="1"/>
</dbReference>
<dbReference type="InterPro" id="IPR051449">
    <property type="entry name" value="ABC-2_transporter_component"/>
</dbReference>
<dbReference type="RefSeq" id="WP_130541469.1">
    <property type="nucleotide sequence ID" value="NZ_CP042431.1"/>
</dbReference>
<evidence type="ECO:0000313" key="9">
    <source>
        <dbReference type="Proteomes" id="UP000293874"/>
    </source>
</evidence>
<protein>
    <submittedName>
        <fullName evidence="8">ABC-2 type transport system permease protein</fullName>
    </submittedName>
</protein>
<feature type="transmembrane region" description="Helical" evidence="6">
    <location>
        <begin position="231"/>
        <end position="249"/>
    </location>
</feature>
<feature type="transmembrane region" description="Helical" evidence="6">
    <location>
        <begin position="743"/>
        <end position="762"/>
    </location>
</feature>
<feature type="transmembrane region" description="Helical" evidence="6">
    <location>
        <begin position="148"/>
        <end position="167"/>
    </location>
</feature>
<feature type="transmembrane region" description="Helical" evidence="6">
    <location>
        <begin position="20"/>
        <end position="44"/>
    </location>
</feature>
<proteinExistence type="predicted"/>
<dbReference type="EMBL" id="SGXA01000002">
    <property type="protein sequence ID" value="RZS70924.1"/>
    <property type="molecule type" value="Genomic_DNA"/>
</dbReference>
<feature type="domain" description="ABC-type uncharacterised transport system" evidence="7">
    <location>
        <begin position="454"/>
        <end position="705"/>
    </location>
</feature>
<keyword evidence="3 6" id="KW-0812">Transmembrane</keyword>
<evidence type="ECO:0000256" key="3">
    <source>
        <dbReference type="ARBA" id="ARBA00022692"/>
    </source>
</evidence>
<dbReference type="InterPro" id="IPR029062">
    <property type="entry name" value="Class_I_gatase-like"/>
</dbReference>
<dbReference type="InterPro" id="IPR019196">
    <property type="entry name" value="ABC_transp_unknown"/>
</dbReference>
<dbReference type="Pfam" id="PF09822">
    <property type="entry name" value="ABC_transp_aux"/>
    <property type="match status" value="1"/>
</dbReference>
<dbReference type="GO" id="GO:0005886">
    <property type="term" value="C:plasma membrane"/>
    <property type="evidence" value="ECO:0007669"/>
    <property type="project" value="UniProtKB-SubCell"/>
</dbReference>
<organism evidence="8 9">
    <name type="scientific">Pseudobacter ginsenosidimutans</name>
    <dbReference type="NCBI Taxonomy" id="661488"/>
    <lineage>
        <taxon>Bacteria</taxon>
        <taxon>Pseudomonadati</taxon>
        <taxon>Bacteroidota</taxon>
        <taxon>Chitinophagia</taxon>
        <taxon>Chitinophagales</taxon>
        <taxon>Chitinophagaceae</taxon>
        <taxon>Pseudobacter</taxon>
    </lineage>
</organism>
<comment type="subcellular location">
    <subcellularLocation>
        <location evidence="1">Cell membrane</location>
        <topology evidence="1">Multi-pass membrane protein</topology>
    </subcellularLocation>
</comment>
<dbReference type="AlphaFoldDB" id="A0A4Q7MSL4"/>
<evidence type="ECO:0000256" key="4">
    <source>
        <dbReference type="ARBA" id="ARBA00022989"/>
    </source>
</evidence>
<dbReference type="PANTHER" id="PTHR30294">
    <property type="entry name" value="MEMBRANE COMPONENT OF ABC TRANSPORTER YHHJ-RELATED"/>
    <property type="match status" value="1"/>
</dbReference>
<evidence type="ECO:0000313" key="8">
    <source>
        <dbReference type="EMBL" id="RZS70924.1"/>
    </source>
</evidence>
<feature type="transmembrane region" description="Helical" evidence="6">
    <location>
        <begin position="112"/>
        <end position="136"/>
    </location>
</feature>
<feature type="transmembrane region" description="Helical" evidence="6">
    <location>
        <begin position="70"/>
        <end position="91"/>
    </location>
</feature>
<name>A0A4Q7MSL4_9BACT</name>
<keyword evidence="2" id="KW-1003">Cell membrane</keyword>
<reference evidence="8 9" key="1">
    <citation type="submission" date="2019-02" db="EMBL/GenBank/DDBJ databases">
        <title>Genomic Encyclopedia of Type Strains, Phase IV (KMG-IV): sequencing the most valuable type-strain genomes for metagenomic binning, comparative biology and taxonomic classification.</title>
        <authorList>
            <person name="Goeker M."/>
        </authorList>
    </citation>
    <scope>NUCLEOTIDE SEQUENCE [LARGE SCALE GENOMIC DNA]</scope>
    <source>
        <strain evidence="8 9">DSM 18116</strain>
    </source>
</reference>
<evidence type="ECO:0000256" key="2">
    <source>
        <dbReference type="ARBA" id="ARBA00022475"/>
    </source>
</evidence>
<keyword evidence="4 6" id="KW-1133">Transmembrane helix</keyword>
<evidence type="ECO:0000256" key="6">
    <source>
        <dbReference type="SAM" id="Phobius"/>
    </source>
</evidence>
<dbReference type="OrthoDB" id="609779at2"/>
<comment type="caution">
    <text evidence="8">The sequence shown here is derived from an EMBL/GenBank/DDBJ whole genome shotgun (WGS) entry which is preliminary data.</text>
</comment>
<evidence type="ECO:0000259" key="7">
    <source>
        <dbReference type="Pfam" id="PF09822"/>
    </source>
</evidence>
<dbReference type="GO" id="GO:0140359">
    <property type="term" value="F:ABC-type transporter activity"/>
    <property type="evidence" value="ECO:0007669"/>
    <property type="project" value="InterPro"/>
</dbReference>
<dbReference type="SUPFAM" id="SSF52317">
    <property type="entry name" value="Class I glutamine amidotransferase-like"/>
    <property type="match status" value="1"/>
</dbReference>
<gene>
    <name evidence="8" type="ORF">EV199_2823</name>
</gene>
<keyword evidence="9" id="KW-1185">Reference proteome</keyword>
<feature type="transmembrane region" description="Helical" evidence="6">
    <location>
        <begin position="174"/>
        <end position="195"/>
    </location>
</feature>
<evidence type="ECO:0000256" key="1">
    <source>
        <dbReference type="ARBA" id="ARBA00004651"/>
    </source>
</evidence>
<accession>A0A4Q7MSL4</accession>